<keyword evidence="1" id="KW-0328">Glycosyltransferase</keyword>
<dbReference type="AlphaFoldDB" id="A0A562VE76"/>
<dbReference type="PANTHER" id="PTHR12526:SF627">
    <property type="entry name" value="D-RHAMNOSYLTRANSFERASE WBPZ"/>
    <property type="match status" value="1"/>
</dbReference>
<evidence type="ECO:0000313" key="5">
    <source>
        <dbReference type="EMBL" id="TWJ16172.1"/>
    </source>
</evidence>
<keyword evidence="6" id="KW-1185">Reference proteome</keyword>
<dbReference type="OrthoDB" id="570545at2"/>
<dbReference type="SUPFAM" id="SSF53756">
    <property type="entry name" value="UDP-Glycosyltransferase/glycogen phosphorylase"/>
    <property type="match status" value="1"/>
</dbReference>
<dbReference type="Proteomes" id="UP000321617">
    <property type="component" value="Unassembled WGS sequence"/>
</dbReference>
<dbReference type="InterPro" id="IPR001296">
    <property type="entry name" value="Glyco_trans_1"/>
</dbReference>
<reference evidence="5 6" key="1">
    <citation type="journal article" date="2013" name="Stand. Genomic Sci.">
        <title>Genomic Encyclopedia of Type Strains, Phase I: The one thousand microbial genomes (KMG-I) project.</title>
        <authorList>
            <person name="Kyrpides N.C."/>
            <person name="Woyke T."/>
            <person name="Eisen J.A."/>
            <person name="Garrity G."/>
            <person name="Lilburn T.G."/>
            <person name="Beck B.J."/>
            <person name="Whitman W.B."/>
            <person name="Hugenholtz P."/>
            <person name="Klenk H.P."/>
        </authorList>
    </citation>
    <scope>NUCLEOTIDE SEQUENCE [LARGE SCALE GENOMIC DNA]</scope>
    <source>
        <strain evidence="5 6">DSM 45044</strain>
    </source>
</reference>
<sequence length="642" mass="70312">MKISFLMHSLYNVGGTIRTTLSTATALADLGHEIALVTVFRRRTEPIFRIDPRFTVTSLVDVRKDAPPPAPGDAKLAARPARLFPKTEGRYRQYSRLTDRRIVEWLRGCDADVIVGTRPGLNVMLARYGPRDAVKVAQEHLFLSKHGGRLTRRLYRAYRRVDAVTTVSATDADDYRRRMPRIADRIDHIPNSVPASPLPPATGDSRLVVAAGRLETVKRYDVLLRAFALLLPRFPEWRLRIYGHGRDTGRLRSLVDALGLNDSVMLMGSRHPIDAEWVKGSIAAVTSDMESFGLTIVEAMDCGLAVVSTACPYGPPELIDHGVDGLLTPIGDPAAFADALARVMADESLRRSIAEAGRAKAAGFTPEAVGARYEELFTRLLAARGRAVRPATPTAAPPPPAETDCRSVSFSALELTGPPAGELFWDDGTRRVPVKTGRVLTDWTDLTDGVWRLSVDSGPVPAGRIDTRALTTPPEVAPPVVVVPFADEGGLAVRVWRREGFAEPETVAVTSETLTVTGRLLGTPLDGLTGWTLANRRREDVALSGRADATADRFEVGVPVVDLLAESVPGDLWDLWLTGPDPSRRVRVSRILDDVARRKGVDRPRHLTIGDRRIEPYFTVDNDLAVRIRETTPDQSGLSMLK</sequence>
<evidence type="ECO:0000256" key="1">
    <source>
        <dbReference type="ARBA" id="ARBA00022676"/>
    </source>
</evidence>
<comment type="caution">
    <text evidence="5">The sequence shown here is derived from an EMBL/GenBank/DDBJ whole genome shotgun (WGS) entry which is preliminary data.</text>
</comment>
<dbReference type="GO" id="GO:0016757">
    <property type="term" value="F:glycosyltransferase activity"/>
    <property type="evidence" value="ECO:0007669"/>
    <property type="project" value="UniProtKB-KW"/>
</dbReference>
<dbReference type="Pfam" id="PF00534">
    <property type="entry name" value="Glycos_transf_1"/>
    <property type="match status" value="1"/>
</dbReference>
<dbReference type="RefSeq" id="WP_147136121.1">
    <property type="nucleotide sequence ID" value="NZ_BAABIJ010000001.1"/>
</dbReference>
<dbReference type="CDD" id="cd03820">
    <property type="entry name" value="GT4_AmsD-like"/>
    <property type="match status" value="1"/>
</dbReference>
<organism evidence="5 6">
    <name type="scientific">Stackebrandtia albiflava</name>
    <dbReference type="NCBI Taxonomy" id="406432"/>
    <lineage>
        <taxon>Bacteria</taxon>
        <taxon>Bacillati</taxon>
        <taxon>Actinomycetota</taxon>
        <taxon>Actinomycetes</taxon>
        <taxon>Glycomycetales</taxon>
        <taxon>Glycomycetaceae</taxon>
        <taxon>Stackebrandtia</taxon>
    </lineage>
</organism>
<dbReference type="InterPro" id="IPR028098">
    <property type="entry name" value="Glyco_trans_4-like_N"/>
</dbReference>
<gene>
    <name evidence="5" type="ORF">LX16_1897</name>
</gene>
<accession>A0A562VE76</accession>
<evidence type="ECO:0000256" key="2">
    <source>
        <dbReference type="ARBA" id="ARBA00022679"/>
    </source>
</evidence>
<proteinExistence type="predicted"/>
<feature type="domain" description="Glycosyl transferase family 1" evidence="3">
    <location>
        <begin position="203"/>
        <end position="359"/>
    </location>
</feature>
<dbReference type="EMBL" id="VLLL01000005">
    <property type="protein sequence ID" value="TWJ16172.1"/>
    <property type="molecule type" value="Genomic_DNA"/>
</dbReference>
<evidence type="ECO:0000259" key="4">
    <source>
        <dbReference type="Pfam" id="PF13439"/>
    </source>
</evidence>
<dbReference type="Pfam" id="PF13439">
    <property type="entry name" value="Glyco_transf_4"/>
    <property type="match status" value="1"/>
</dbReference>
<evidence type="ECO:0000313" key="6">
    <source>
        <dbReference type="Proteomes" id="UP000321617"/>
    </source>
</evidence>
<evidence type="ECO:0000259" key="3">
    <source>
        <dbReference type="Pfam" id="PF00534"/>
    </source>
</evidence>
<protein>
    <submittedName>
        <fullName evidence="5">Glycosyltransferase involved in cell wall biosynthesis</fullName>
    </submittedName>
</protein>
<dbReference type="PANTHER" id="PTHR12526">
    <property type="entry name" value="GLYCOSYLTRANSFERASE"/>
    <property type="match status" value="1"/>
</dbReference>
<keyword evidence="2 5" id="KW-0808">Transferase</keyword>
<name>A0A562VE76_9ACTN</name>
<dbReference type="Gene3D" id="3.40.50.2000">
    <property type="entry name" value="Glycogen Phosphorylase B"/>
    <property type="match status" value="2"/>
</dbReference>
<feature type="domain" description="Glycosyltransferase subfamily 4-like N-terminal" evidence="4">
    <location>
        <begin position="13"/>
        <end position="194"/>
    </location>
</feature>